<gene>
    <name evidence="2" type="ORF">CINCED_3A017199</name>
</gene>
<sequence length="188" mass="21831">MSGDGRTCATSAYGRLQHKNSSRRQVFEMPGGETAYVRQSTTHETYRPRTPPAAEKPLEEREKKRKELEEHLWKTMTEKVLHDLAAKAKNYYDQHNQFETTYSRTFQIKGFEPKQIGEQLTEEQCAKYPLYNINGISTTVNRYEYNKFKQPVHKPLACLFKKDSRFTSRMGDPSDHHAPVAPGHFAFV</sequence>
<feature type="region of interest" description="Disordered" evidence="1">
    <location>
        <begin position="36"/>
        <end position="63"/>
    </location>
</feature>
<organism evidence="2 3">
    <name type="scientific">Cinara cedri</name>
    <dbReference type="NCBI Taxonomy" id="506608"/>
    <lineage>
        <taxon>Eukaryota</taxon>
        <taxon>Metazoa</taxon>
        <taxon>Ecdysozoa</taxon>
        <taxon>Arthropoda</taxon>
        <taxon>Hexapoda</taxon>
        <taxon>Insecta</taxon>
        <taxon>Pterygota</taxon>
        <taxon>Neoptera</taxon>
        <taxon>Paraneoptera</taxon>
        <taxon>Hemiptera</taxon>
        <taxon>Sternorrhyncha</taxon>
        <taxon>Aphidomorpha</taxon>
        <taxon>Aphidoidea</taxon>
        <taxon>Aphididae</taxon>
        <taxon>Lachninae</taxon>
        <taxon>Cinara</taxon>
    </lineage>
</organism>
<keyword evidence="3" id="KW-1185">Reference proteome</keyword>
<evidence type="ECO:0000313" key="2">
    <source>
        <dbReference type="EMBL" id="VVC36720.1"/>
    </source>
</evidence>
<feature type="region of interest" description="Disordered" evidence="1">
    <location>
        <begin position="1"/>
        <end position="24"/>
    </location>
</feature>
<dbReference type="EMBL" id="CABPRJ010001435">
    <property type="protein sequence ID" value="VVC36720.1"/>
    <property type="molecule type" value="Genomic_DNA"/>
</dbReference>
<proteinExistence type="predicted"/>
<dbReference type="Proteomes" id="UP000325440">
    <property type="component" value="Unassembled WGS sequence"/>
</dbReference>
<name>A0A5E4N0Y5_9HEMI</name>
<protein>
    <submittedName>
        <fullName evidence="2">Uncharacterized protein</fullName>
    </submittedName>
</protein>
<evidence type="ECO:0000313" key="3">
    <source>
        <dbReference type="Proteomes" id="UP000325440"/>
    </source>
</evidence>
<reference evidence="2 3" key="1">
    <citation type="submission" date="2019-08" db="EMBL/GenBank/DDBJ databases">
        <authorList>
            <person name="Alioto T."/>
            <person name="Alioto T."/>
            <person name="Gomez Garrido J."/>
        </authorList>
    </citation>
    <scope>NUCLEOTIDE SEQUENCE [LARGE SCALE GENOMIC DNA]</scope>
</reference>
<dbReference type="AlphaFoldDB" id="A0A5E4N0Y5"/>
<accession>A0A5E4N0Y5</accession>
<dbReference type="OrthoDB" id="6613569at2759"/>
<evidence type="ECO:0000256" key="1">
    <source>
        <dbReference type="SAM" id="MobiDB-lite"/>
    </source>
</evidence>